<dbReference type="Pfam" id="PF06223">
    <property type="entry name" value="Phage_tail_T"/>
    <property type="match status" value="1"/>
</dbReference>
<dbReference type="EMBL" id="CP049140">
    <property type="protein sequence ID" value="QIE86798.1"/>
    <property type="molecule type" value="Genomic_DNA"/>
</dbReference>
<dbReference type="RefSeq" id="WP_024763227.1">
    <property type="nucleotide sequence ID" value="NZ_CP049140.1"/>
</dbReference>
<dbReference type="InterPro" id="IPR009350">
    <property type="entry name" value="Phage_tail_T"/>
</dbReference>
<proteinExistence type="predicted"/>
<dbReference type="AlphaFoldDB" id="A0A6G6IUL5"/>
<accession>A0A6G6IUL5</accession>
<protein>
    <recommendedName>
        <fullName evidence="1">Minor tail T domain-containing protein</fullName>
    </recommendedName>
</protein>
<reference evidence="2 3" key="1">
    <citation type="submission" date="2020-02" db="EMBL/GenBank/DDBJ databases">
        <title>Integrative conjugative elements (ICEs) and plasmids drive adaptation of Pseudomonas nitroreducens strain HBP1 to wastewater environment.</title>
        <authorList>
            <person name="Sentchilo V."/>
            <person name="Carraro N."/>
            <person name="Bertelli C."/>
            <person name="van der Meer J.R."/>
        </authorList>
    </citation>
    <scope>NUCLEOTIDE SEQUENCE [LARGE SCALE GENOMIC DNA]</scope>
    <source>
        <strain evidence="2 3">HBP1</strain>
    </source>
</reference>
<organism evidence="2 3">
    <name type="scientific">Pseudomonas nitroreducens</name>
    <dbReference type="NCBI Taxonomy" id="46680"/>
    <lineage>
        <taxon>Bacteria</taxon>
        <taxon>Pseudomonadati</taxon>
        <taxon>Pseudomonadota</taxon>
        <taxon>Gammaproteobacteria</taxon>
        <taxon>Pseudomonadales</taxon>
        <taxon>Pseudomonadaceae</taxon>
        <taxon>Pseudomonas</taxon>
    </lineage>
</organism>
<dbReference type="Proteomes" id="UP000501063">
    <property type="component" value="Chromosome"/>
</dbReference>
<dbReference type="KEGG" id="pnt:G5B91_11160"/>
<name>A0A6G6IUL5_PSENT</name>
<feature type="domain" description="Minor tail T" evidence="1">
    <location>
        <begin position="2"/>
        <end position="69"/>
    </location>
</feature>
<evidence type="ECO:0000313" key="2">
    <source>
        <dbReference type="EMBL" id="QIE86798.1"/>
    </source>
</evidence>
<evidence type="ECO:0000313" key="3">
    <source>
        <dbReference type="Proteomes" id="UP000501063"/>
    </source>
</evidence>
<gene>
    <name evidence="2" type="ORF">G5B91_11160</name>
</gene>
<evidence type="ECO:0000259" key="1">
    <source>
        <dbReference type="Pfam" id="PF06223"/>
    </source>
</evidence>
<sequence length="76" mass="8750">MSYREAQQWASFIKQNGPVNSTRRIEAMLAKVCWVIQRMHGGKMNAEDFMPDYSEPEPQEATIEQFAAILSMARVK</sequence>